<accession>B1J7A7</accession>
<dbReference type="STRING" id="390235.PputW619_2145"/>
<dbReference type="HOGENOM" id="CLU_042378_2_1_6"/>
<reference evidence="4" key="1">
    <citation type="submission" date="2008-02" db="EMBL/GenBank/DDBJ databases">
        <title>Complete sequence of Psuedomonas putida W619.</title>
        <authorList>
            <consortium name="US DOE Joint Genome Institute"/>
            <person name="Copeland A."/>
            <person name="Lucas S."/>
            <person name="Lapidus A."/>
            <person name="Barry K."/>
            <person name="Detter J.C."/>
            <person name="Glavina del Rio T."/>
            <person name="Dalin E."/>
            <person name="Tice H."/>
            <person name="Pitluck S."/>
            <person name="Chain P."/>
            <person name="Malfatti S."/>
            <person name="Shin M."/>
            <person name="Vergez L."/>
            <person name="Schmutz J."/>
            <person name="Larimer F."/>
            <person name="Land M."/>
            <person name="Hauser L."/>
            <person name="Kyrpides N."/>
            <person name="Kim E."/>
            <person name="Taghavi S."/>
            <person name="Vangronsveld D."/>
            <person name="van der Lelie D."/>
            <person name="Richardson P."/>
        </authorList>
    </citation>
    <scope>NUCLEOTIDE SEQUENCE</scope>
    <source>
        <strain evidence="4">W619</strain>
    </source>
</reference>
<dbReference type="Pfam" id="PF03573">
    <property type="entry name" value="OprD"/>
    <property type="match status" value="1"/>
</dbReference>
<dbReference type="InterPro" id="IPR023614">
    <property type="entry name" value="Porin_dom_sf"/>
</dbReference>
<dbReference type="GO" id="GO:0015288">
    <property type="term" value="F:porin activity"/>
    <property type="evidence" value="ECO:0007669"/>
    <property type="project" value="TreeGrafter"/>
</dbReference>
<dbReference type="PANTHER" id="PTHR34596:SF2">
    <property type="entry name" value="CHITOPORIN"/>
    <property type="match status" value="1"/>
</dbReference>
<protein>
    <submittedName>
        <fullName evidence="4">Outer membrane porin</fullName>
    </submittedName>
</protein>
<evidence type="ECO:0000256" key="1">
    <source>
        <dbReference type="ARBA" id="ARBA00009075"/>
    </source>
</evidence>
<dbReference type="eggNOG" id="ENOG502Z9P4">
    <property type="taxonomic scope" value="Bacteria"/>
</dbReference>
<keyword evidence="3" id="KW-0732">Signal</keyword>
<dbReference type="Gene3D" id="2.40.160.10">
    <property type="entry name" value="Porin"/>
    <property type="match status" value="1"/>
</dbReference>
<proteinExistence type="inferred from homology"/>
<dbReference type="AlphaFoldDB" id="B1J7A7"/>
<evidence type="ECO:0000313" key="4">
    <source>
        <dbReference type="EMBL" id="ACA72645.1"/>
    </source>
</evidence>
<dbReference type="InterPro" id="IPR005318">
    <property type="entry name" value="OM_porin_bac"/>
</dbReference>
<dbReference type="OrthoDB" id="6759120at2"/>
<evidence type="ECO:0000256" key="3">
    <source>
        <dbReference type="ARBA" id="ARBA00022729"/>
    </source>
</evidence>
<dbReference type="EMBL" id="CP000949">
    <property type="protein sequence ID" value="ACA72645.1"/>
    <property type="molecule type" value="Genomic_DNA"/>
</dbReference>
<dbReference type="KEGG" id="ppw:PputW619_2145"/>
<comment type="similarity">
    <text evidence="1">Belongs to the outer membrane porin (Opr) (TC 1.B.25) family.</text>
</comment>
<organism evidence="4">
    <name type="scientific">Pseudomonas putida (strain W619)</name>
    <dbReference type="NCBI Taxonomy" id="390235"/>
    <lineage>
        <taxon>Bacteria</taxon>
        <taxon>Pseudomonadati</taxon>
        <taxon>Pseudomonadota</taxon>
        <taxon>Gammaproteobacteria</taxon>
        <taxon>Pseudomonadales</taxon>
        <taxon>Pseudomonadaceae</taxon>
        <taxon>Pseudomonas</taxon>
    </lineage>
</organism>
<dbReference type="GO" id="GO:0016020">
    <property type="term" value="C:membrane"/>
    <property type="evidence" value="ECO:0007669"/>
    <property type="project" value="InterPro"/>
</dbReference>
<dbReference type="PANTHER" id="PTHR34596">
    <property type="entry name" value="CHITOPORIN"/>
    <property type="match status" value="1"/>
</dbReference>
<keyword evidence="2" id="KW-0813">Transport</keyword>
<evidence type="ECO:0000256" key="2">
    <source>
        <dbReference type="ARBA" id="ARBA00022448"/>
    </source>
</evidence>
<sequence length="431" mass="47186" precursor="true">MPVNTSQRHSPTARLAGGCIAAALCAEATAEVEAGFIEGASATLQARNYFFSRDYADIKGASTQSRTQEWAQGFILNATSGYTQGPIGVGIDVTGLLGFKLDSSPAHARSGLLPSLDSGQSADDYSRLGAAVKFKVSRTELKVGELMPNLPVLLFSDLRLLPPTYQGAMLESREFAGLTLSAGQFRSTSLRDSSNSQKMYALVNDPINPSRLARFTSDRFNYVGADYAFNDNRTQVGVWQAQLEDIYQQRFYSLKHAEPLGDWTLGVNAGYFDAQEDGRQIAGRYDNHALFSLFSAKTGGHTFYVGYQQIGGDDGFIQVGANTNPMGNTLPTYEFAAPGERSWQARHDYNFVALGIPGLTSTLRYVKGRDVETGLGFEGRDRERDLDLAYVVQSGPLAGLGVRIRNVMARSNYRTDIDENRLILSYTVKLF</sequence>
<gene>
    <name evidence="4" type="ordered locus">PputW619_2145</name>
</gene>
<name>B1J7A7_PSEPW</name>